<protein>
    <recommendedName>
        <fullName evidence="1">Dirigent protein</fullName>
    </recommendedName>
</protein>
<proteinExistence type="inferred from homology"/>
<comment type="subunit">
    <text evidence="1">Homodimer.</text>
</comment>
<reference evidence="2" key="2">
    <citation type="submission" date="2021-01" db="UniProtKB">
        <authorList>
            <consortium name="EnsemblPlants"/>
        </authorList>
    </citation>
    <scope>IDENTIFICATION</scope>
</reference>
<dbReference type="EMBL" id="LRBV02000011">
    <property type="status" value="NOT_ANNOTATED_CDS"/>
    <property type="molecule type" value="Genomic_DNA"/>
</dbReference>
<evidence type="ECO:0000313" key="2">
    <source>
        <dbReference type="EnsemblPlants" id="QL11p048300:mrna:CDS:2"/>
    </source>
</evidence>
<keyword evidence="3" id="KW-1185">Reference proteome</keyword>
<dbReference type="OMA" id="ACGLECK"/>
<dbReference type="GO" id="GO:0048046">
    <property type="term" value="C:apoplast"/>
    <property type="evidence" value="ECO:0007669"/>
    <property type="project" value="UniProtKB-SubCell"/>
</dbReference>
<dbReference type="AlphaFoldDB" id="A0A7N2N0F9"/>
<keyword evidence="1" id="KW-0052">Apoplast</keyword>
<dbReference type="Gramene" id="QL11p048300:mrna">
    <property type="protein sequence ID" value="QL11p048300:mrna:CDS:2"/>
    <property type="gene ID" value="QL11p048300"/>
</dbReference>
<dbReference type="PANTHER" id="PTHR21495">
    <property type="entry name" value="NUCLEOPORIN-RELATED"/>
    <property type="match status" value="1"/>
</dbReference>
<comment type="similarity">
    <text evidence="1">Belongs to the plant dirigent protein family.</text>
</comment>
<accession>A0A7N2N0F9</accession>
<evidence type="ECO:0000256" key="1">
    <source>
        <dbReference type="RuleBase" id="RU363099"/>
    </source>
</evidence>
<reference evidence="2 3" key="1">
    <citation type="journal article" date="2016" name="G3 (Bethesda)">
        <title>First Draft Assembly and Annotation of the Genome of a California Endemic Oak Quercus lobata Nee (Fagaceae).</title>
        <authorList>
            <person name="Sork V.L."/>
            <person name="Fitz-Gibbon S.T."/>
            <person name="Puiu D."/>
            <person name="Crepeau M."/>
            <person name="Gugger P.F."/>
            <person name="Sherman R."/>
            <person name="Stevens K."/>
            <person name="Langley C.H."/>
            <person name="Pellegrini M."/>
            <person name="Salzberg S.L."/>
        </authorList>
    </citation>
    <scope>NUCLEOTIDE SEQUENCE [LARGE SCALE GENOMIC DNA]</scope>
    <source>
        <strain evidence="2 3">cv. SW786</strain>
    </source>
</reference>
<dbReference type="EnsemblPlants" id="QL11p048300:mrna">
    <property type="protein sequence ID" value="QL11p048300:mrna:CDS:2"/>
    <property type="gene ID" value="QL11p048300"/>
</dbReference>
<organism evidence="2 3">
    <name type="scientific">Quercus lobata</name>
    <name type="common">Valley oak</name>
    <dbReference type="NCBI Taxonomy" id="97700"/>
    <lineage>
        <taxon>Eukaryota</taxon>
        <taxon>Viridiplantae</taxon>
        <taxon>Streptophyta</taxon>
        <taxon>Embryophyta</taxon>
        <taxon>Tracheophyta</taxon>
        <taxon>Spermatophyta</taxon>
        <taxon>Magnoliopsida</taxon>
        <taxon>eudicotyledons</taxon>
        <taxon>Gunneridae</taxon>
        <taxon>Pentapetalae</taxon>
        <taxon>rosids</taxon>
        <taxon>fabids</taxon>
        <taxon>Fagales</taxon>
        <taxon>Fagaceae</taxon>
        <taxon>Quercus</taxon>
    </lineage>
</organism>
<sequence length="121" mass="13589">MSFDNACGLECKGVTCTQQKLALVLLLLSLGLAIPLVHSTKEVDEWIQKLHHAKEKVPRLHFYFRDTLSGKNPSAVEAAEASMTKKSPTLFGLLNISDDPLTRTKPTCGHELCFHNWEIQW</sequence>
<comment type="function">
    <text evidence="1">Dirigent proteins impart stereoselectivity on the phenoxy radical-coupling reaction, yielding optically active lignans from two molecules of coniferyl alcohol in the biosynthesis of lignans, flavonolignans, and alkaloids and thus plays a central role in plant secondary metabolism.</text>
</comment>
<keyword evidence="1" id="KW-0964">Secreted</keyword>
<comment type="subcellular location">
    <subcellularLocation>
        <location evidence="1">Secreted</location>
        <location evidence="1">Extracellular space</location>
        <location evidence="1">Apoplast</location>
    </subcellularLocation>
</comment>
<dbReference type="InterPro" id="IPR004265">
    <property type="entry name" value="Dirigent"/>
</dbReference>
<name>A0A7N2N0F9_QUELO</name>
<dbReference type="Proteomes" id="UP000594261">
    <property type="component" value="Chromosome 11"/>
</dbReference>
<dbReference type="Pfam" id="PF03018">
    <property type="entry name" value="Dirigent"/>
    <property type="match status" value="1"/>
</dbReference>
<dbReference type="InParanoid" id="A0A7N2N0F9"/>
<evidence type="ECO:0000313" key="3">
    <source>
        <dbReference type="Proteomes" id="UP000594261"/>
    </source>
</evidence>